<dbReference type="Proteomes" id="UP001519287">
    <property type="component" value="Unassembled WGS sequence"/>
</dbReference>
<feature type="compositionally biased region" description="Low complexity" evidence="1">
    <location>
        <begin position="23"/>
        <end position="32"/>
    </location>
</feature>
<gene>
    <name evidence="2" type="ORF">J2Z66_008019</name>
</gene>
<proteinExistence type="predicted"/>
<protein>
    <submittedName>
        <fullName evidence="2">Uncharacterized protein</fullName>
    </submittedName>
</protein>
<evidence type="ECO:0000313" key="2">
    <source>
        <dbReference type="EMBL" id="MBP1996373.1"/>
    </source>
</evidence>
<comment type="caution">
    <text evidence="2">The sequence shown here is derived from an EMBL/GenBank/DDBJ whole genome shotgun (WGS) entry which is preliminary data.</text>
</comment>
<evidence type="ECO:0000256" key="1">
    <source>
        <dbReference type="SAM" id="MobiDB-lite"/>
    </source>
</evidence>
<dbReference type="EMBL" id="JAGGLB010000048">
    <property type="protein sequence ID" value="MBP1996373.1"/>
    <property type="molecule type" value="Genomic_DNA"/>
</dbReference>
<evidence type="ECO:0000313" key="3">
    <source>
        <dbReference type="Proteomes" id="UP001519287"/>
    </source>
</evidence>
<keyword evidence="3" id="KW-1185">Reference proteome</keyword>
<name>A0ABS4J942_9BACL</name>
<reference evidence="2 3" key="1">
    <citation type="submission" date="2021-03" db="EMBL/GenBank/DDBJ databases">
        <title>Genomic Encyclopedia of Type Strains, Phase IV (KMG-IV): sequencing the most valuable type-strain genomes for metagenomic binning, comparative biology and taxonomic classification.</title>
        <authorList>
            <person name="Goeker M."/>
        </authorList>
    </citation>
    <scope>NUCLEOTIDE SEQUENCE [LARGE SCALE GENOMIC DNA]</scope>
    <source>
        <strain evidence="2 3">DSM 26048</strain>
    </source>
</reference>
<feature type="region of interest" description="Disordered" evidence="1">
    <location>
        <begin position="1"/>
        <end position="54"/>
    </location>
</feature>
<sequence length="176" mass="19383">MPRRKKELLVSFEEIPQPSSPLPQEEAAAPPEVISRPKRKPAASKLKAKPQTEANSEVIADSVVIADSEPLADTSSDTSAIIETPAVSAPEAATSSEVEAIVTDVDDSPAESREVILQEEKIDKKQRKETHTKHPFFIRNDLLERLDSLSKLKGKGFKTNLINYALEKSLDELEVK</sequence>
<organism evidence="2 3">
    <name type="scientific">Paenibacillus eucommiae</name>
    <dbReference type="NCBI Taxonomy" id="1355755"/>
    <lineage>
        <taxon>Bacteria</taxon>
        <taxon>Bacillati</taxon>
        <taxon>Bacillota</taxon>
        <taxon>Bacilli</taxon>
        <taxon>Bacillales</taxon>
        <taxon>Paenibacillaceae</taxon>
        <taxon>Paenibacillus</taxon>
    </lineage>
</organism>
<dbReference type="RefSeq" id="WP_209978728.1">
    <property type="nucleotide sequence ID" value="NZ_JAGGLB010000048.1"/>
</dbReference>
<feature type="compositionally biased region" description="Basic residues" evidence="1">
    <location>
        <begin position="36"/>
        <end position="48"/>
    </location>
</feature>
<accession>A0ABS4J942</accession>